<dbReference type="AlphaFoldDB" id="A0A2U3N4H9"/>
<evidence type="ECO:0000313" key="9">
    <source>
        <dbReference type="Proteomes" id="UP000245974"/>
    </source>
</evidence>
<evidence type="ECO:0000259" key="7">
    <source>
        <dbReference type="Pfam" id="PF00082"/>
    </source>
</evidence>
<dbReference type="InterPro" id="IPR023828">
    <property type="entry name" value="Peptidase_S8_Ser-AS"/>
</dbReference>
<dbReference type="InterPro" id="IPR036852">
    <property type="entry name" value="Peptidase_S8/S53_dom_sf"/>
</dbReference>
<evidence type="ECO:0000313" key="8">
    <source>
        <dbReference type="EMBL" id="SPL72563.1"/>
    </source>
</evidence>
<dbReference type="EMBL" id="OOGT01000348">
    <property type="protein sequence ID" value="SPL72563.1"/>
    <property type="molecule type" value="Genomic_DNA"/>
</dbReference>
<organism evidence="8 9">
    <name type="scientific">Acinetobacter stercoris</name>
    <dbReference type="NCBI Taxonomy" id="2126983"/>
    <lineage>
        <taxon>Bacteria</taxon>
        <taxon>Pseudomonadati</taxon>
        <taxon>Pseudomonadota</taxon>
        <taxon>Gammaproteobacteria</taxon>
        <taxon>Moraxellales</taxon>
        <taxon>Moraxellaceae</taxon>
        <taxon>Acinetobacter</taxon>
    </lineage>
</organism>
<keyword evidence="2 8" id="KW-0378">Hydrolase</keyword>
<dbReference type="PROSITE" id="PS00138">
    <property type="entry name" value="SUBTILASE_SER"/>
    <property type="match status" value="1"/>
</dbReference>
<feature type="chain" id="PRO_5015651189" evidence="6">
    <location>
        <begin position="23"/>
        <end position="501"/>
    </location>
</feature>
<dbReference type="InParanoid" id="A0A2U3N4H9"/>
<dbReference type="GO" id="GO:0004252">
    <property type="term" value="F:serine-type endopeptidase activity"/>
    <property type="evidence" value="ECO:0007669"/>
    <property type="project" value="InterPro"/>
</dbReference>
<keyword evidence="6" id="KW-0732">Signal</keyword>
<keyword evidence="9" id="KW-1185">Reference proteome</keyword>
<evidence type="ECO:0000256" key="3">
    <source>
        <dbReference type="ARBA" id="ARBA00022825"/>
    </source>
</evidence>
<protein>
    <submittedName>
        <fullName evidence="8">Calcium-dependent protease</fullName>
        <ecNumber evidence="8">3.4.21.-</ecNumber>
    </submittedName>
</protein>
<keyword evidence="3" id="KW-0720">Serine protease</keyword>
<feature type="domain" description="Peptidase S8/S53" evidence="7">
    <location>
        <begin position="205"/>
        <end position="459"/>
    </location>
</feature>
<accession>A0A2U3N4H9</accession>
<dbReference type="Gene3D" id="3.40.50.200">
    <property type="entry name" value="Peptidase S8/S53 domain"/>
    <property type="match status" value="1"/>
</dbReference>
<gene>
    <name evidence="8" type="primary">prcA</name>
    <name evidence="8" type="ORF">KPC_3741</name>
</gene>
<name>A0A2U3N4H9_9GAMM</name>
<feature type="signal peptide" evidence="6">
    <location>
        <begin position="1"/>
        <end position="22"/>
    </location>
</feature>
<dbReference type="Proteomes" id="UP000245974">
    <property type="component" value="Unassembled WGS sequence"/>
</dbReference>
<proteinExistence type="inferred from homology"/>
<evidence type="ECO:0000256" key="6">
    <source>
        <dbReference type="SAM" id="SignalP"/>
    </source>
</evidence>
<dbReference type="SUPFAM" id="SSF52743">
    <property type="entry name" value="Subtilisin-like"/>
    <property type="match status" value="1"/>
</dbReference>
<dbReference type="RefSeq" id="WP_121975941.1">
    <property type="nucleotide sequence ID" value="NZ_OOGT01000348.1"/>
</dbReference>
<dbReference type="PROSITE" id="PS51892">
    <property type="entry name" value="SUBTILASE"/>
    <property type="match status" value="1"/>
</dbReference>
<feature type="region of interest" description="Disordered" evidence="5">
    <location>
        <begin position="138"/>
        <end position="164"/>
    </location>
</feature>
<dbReference type="EC" id="3.4.21.-" evidence="8"/>
<reference evidence="9" key="1">
    <citation type="submission" date="2018-03" db="EMBL/GenBank/DDBJ databases">
        <authorList>
            <person name="Blom J."/>
        </authorList>
    </citation>
    <scope>NUCLEOTIDE SEQUENCE [LARGE SCALE GENOMIC DNA]</scope>
    <source>
        <strain evidence="9">KPC-SM-21</strain>
    </source>
</reference>
<dbReference type="InterPro" id="IPR000209">
    <property type="entry name" value="Peptidase_S8/S53_dom"/>
</dbReference>
<evidence type="ECO:0000256" key="2">
    <source>
        <dbReference type="ARBA" id="ARBA00022801"/>
    </source>
</evidence>
<dbReference type="OrthoDB" id="9790784at2"/>
<comment type="similarity">
    <text evidence="4">Belongs to the peptidase S8 family.</text>
</comment>
<feature type="compositionally biased region" description="Low complexity" evidence="5">
    <location>
        <begin position="143"/>
        <end position="154"/>
    </location>
</feature>
<evidence type="ECO:0000256" key="4">
    <source>
        <dbReference type="PROSITE-ProRule" id="PRU01240"/>
    </source>
</evidence>
<dbReference type="GO" id="GO:0006508">
    <property type="term" value="P:proteolysis"/>
    <property type="evidence" value="ECO:0007669"/>
    <property type="project" value="UniProtKB-KW"/>
</dbReference>
<dbReference type="Pfam" id="PF00082">
    <property type="entry name" value="Peptidase_S8"/>
    <property type="match status" value="1"/>
</dbReference>
<sequence>MKLKNSVFLIASIIGIPTIAQAGSVDFFAQKGQSYPAIVVKYAKTSERNFRTLAPNNLFDQNGKLLVPEKLFKAKTQTRSLNTDDDPNGLQRYYHIRISTDKQSDSVYINNLLKSLAKQPEVELVYPASDPVPLSNGVSQKLAASTRSAASPTTEKTPDFTSQQGYLNAPTYLTTPSYTLGGINWQNVRYKVGARGENITVISAETDRWNINHSDLPTSYRNFGTETKIDYHDTSSVGIMGAKDNGFGVTGIANQARFGHLFARHYDTSLPSIIEAGDALQAGDVVQIGMQVGATGITNCSKTCYVPIEYQPAWYDAIKTLTDKGIIVIQAAGNGNVNLDSPDFKKKFDVSNRDSGAIIAGAVCATDGKKASFSSYGKRVTSASWGCWDVVSTTTNNVAVDLYNGGDNDQYTKSFAGTSSANPIIAGAAASLSGYAKARRLTLTPREVRTILASTGTSLKGSDGRTSDSAVIGTQPDLVRAFASVDQKLRGVGINPAIKRR</sequence>
<keyword evidence="1 8" id="KW-0645">Protease</keyword>
<evidence type="ECO:0000256" key="1">
    <source>
        <dbReference type="ARBA" id="ARBA00022670"/>
    </source>
</evidence>
<comment type="caution">
    <text evidence="4">Lacks conserved residue(s) required for the propagation of feature annotation.</text>
</comment>
<evidence type="ECO:0000256" key="5">
    <source>
        <dbReference type="SAM" id="MobiDB-lite"/>
    </source>
</evidence>